<comment type="similarity">
    <text evidence="1">Belongs to the MIP18 family.</text>
</comment>
<dbReference type="AlphaFoldDB" id="A0A9W5WU16"/>
<dbReference type="PANTHER" id="PTHR47447:SF17">
    <property type="entry name" value="OS12G0638900 PROTEIN"/>
    <property type="match status" value="1"/>
</dbReference>
<evidence type="ECO:0000256" key="3">
    <source>
        <dbReference type="ARBA" id="ARBA00022829"/>
    </source>
</evidence>
<dbReference type="GO" id="GO:0007059">
    <property type="term" value="P:chromosome segregation"/>
    <property type="evidence" value="ECO:0007669"/>
    <property type="project" value="UniProtKB-KW"/>
</dbReference>
<dbReference type="Gene3D" id="3.30.300.130">
    <property type="entry name" value="Fe-S cluster assembly (FSCA)"/>
    <property type="match status" value="1"/>
</dbReference>
<dbReference type="InterPro" id="IPR057027">
    <property type="entry name" value="TPR_mt"/>
</dbReference>
<evidence type="ECO:0000313" key="8">
    <source>
        <dbReference type="Proteomes" id="UP001057455"/>
    </source>
</evidence>
<reference evidence="7" key="1">
    <citation type="submission" date="2019-12" db="EMBL/GenBank/DDBJ databases">
        <title>Genome sequence of Babesia ovis.</title>
        <authorList>
            <person name="Yamagishi J."/>
            <person name="Sevinc F."/>
            <person name="Xuan X."/>
        </authorList>
    </citation>
    <scope>NUCLEOTIDE SEQUENCE</scope>
    <source>
        <strain evidence="7">Selcuk</strain>
    </source>
</reference>
<keyword evidence="3" id="KW-0159">Chromosome partition</keyword>
<dbReference type="Pfam" id="PF01535">
    <property type="entry name" value="PPR"/>
    <property type="match status" value="2"/>
</dbReference>
<accession>A0A9W5WU16</accession>
<evidence type="ECO:0000256" key="2">
    <source>
        <dbReference type="ARBA" id="ARBA00022737"/>
    </source>
</evidence>
<dbReference type="Pfam" id="PF23276">
    <property type="entry name" value="TPR_24"/>
    <property type="match status" value="1"/>
</dbReference>
<organism evidence="7 8">
    <name type="scientific">Babesia ovis</name>
    <dbReference type="NCBI Taxonomy" id="5869"/>
    <lineage>
        <taxon>Eukaryota</taxon>
        <taxon>Sar</taxon>
        <taxon>Alveolata</taxon>
        <taxon>Apicomplexa</taxon>
        <taxon>Aconoidasida</taxon>
        <taxon>Piroplasmida</taxon>
        <taxon>Babesiidae</taxon>
        <taxon>Babesia</taxon>
    </lineage>
</organism>
<keyword evidence="8" id="KW-1185">Reference proteome</keyword>
<comment type="caution">
    <text evidence="7">The sequence shown here is derived from an EMBL/GenBank/DDBJ whole genome shotgun (WGS) entry which is preliminary data.</text>
</comment>
<evidence type="ECO:0000256" key="1">
    <source>
        <dbReference type="ARBA" id="ARBA00010381"/>
    </source>
</evidence>
<dbReference type="InterPro" id="IPR002885">
    <property type="entry name" value="PPR_rpt"/>
</dbReference>
<sequence>MDNANPVIYKSSHSLSTTDSQKGLLENDKASSIFYIDKRSMLQEADKTDGDRSNQDLFQPSTHYEEFDATEIFNIIRDIKDPEYSYTLETLKIVEEDYIHIDHENSIVTVMFTPTVPHCSQATIIGLMIYVKLQQSLPPQFKIDVQISQDNNSGQIPANLTDEDIINMRVALAQENTMGIDFVKTIEMLQTSPHCTVSPKTIAYNAVLSAAERNSNAQLALAVLDDMRKKENVVDAVSCRIALVTCAKCGYTNEALELYDEMVRNKYPIDHGVMRSIMATLANDGRAIECLNIFNDMKNLDKIAQNDETFVRLDDYLKVIEACTKGYMYEDGLQKYRELKKTKLYRLTPELIDKVLHLCSAMDNYTDAMDIYGDMLKEDGPLSTYQCKLLMTIFYMARKHTPVESVYNYMRQRGIPVDSGNYQIVLETYARTGQYQKALDIIKVMESEGLLKNTYVPFIAAAESCRQSGEWKLAIQLLRRANEHNAHKSIDMYNVVLAVCATAEEWDTIISLYAEITNVIDKEKEAPTGFSMNGDTIAHILMAYFYTDDLEQVKKLLKLPVVDTPLLLKLRRNIETRHTEASTKEG</sequence>
<dbReference type="InterPro" id="IPR034904">
    <property type="entry name" value="FSCA_dom_sf"/>
</dbReference>
<dbReference type="PANTHER" id="PTHR47447">
    <property type="entry name" value="OS03G0856100 PROTEIN"/>
    <property type="match status" value="1"/>
</dbReference>
<evidence type="ECO:0000259" key="5">
    <source>
        <dbReference type="Pfam" id="PF01883"/>
    </source>
</evidence>
<dbReference type="SUPFAM" id="SSF117916">
    <property type="entry name" value="Fe-S cluster assembly (FSCA) domain-like"/>
    <property type="match status" value="1"/>
</dbReference>
<dbReference type="EMBL" id="BLIY01000006">
    <property type="protein sequence ID" value="GFE53490.1"/>
    <property type="molecule type" value="Genomic_DNA"/>
</dbReference>
<evidence type="ECO:0000256" key="4">
    <source>
        <dbReference type="PROSITE-ProRule" id="PRU00708"/>
    </source>
</evidence>
<dbReference type="InterPro" id="IPR002744">
    <property type="entry name" value="MIP18-like"/>
</dbReference>
<keyword evidence="2" id="KW-0677">Repeat</keyword>
<evidence type="ECO:0000259" key="6">
    <source>
        <dbReference type="Pfam" id="PF23276"/>
    </source>
</evidence>
<dbReference type="GO" id="GO:0140535">
    <property type="term" value="C:intracellular protein-containing complex"/>
    <property type="evidence" value="ECO:0007669"/>
    <property type="project" value="UniProtKB-ARBA"/>
</dbReference>
<protein>
    <submittedName>
        <fullName evidence="7">MIP18 family protein</fullName>
    </submittedName>
</protein>
<gene>
    <name evidence="7" type="ORF">BaOVIS_008940</name>
</gene>
<feature type="domain" description="MIP18 family-like" evidence="5">
    <location>
        <begin position="71"/>
        <end position="145"/>
    </location>
</feature>
<name>A0A9W5WU16_BABOV</name>
<proteinExistence type="inferred from homology"/>
<feature type="repeat" description="PPR" evidence="4">
    <location>
        <begin position="418"/>
        <end position="452"/>
    </location>
</feature>
<dbReference type="NCBIfam" id="TIGR00756">
    <property type="entry name" value="PPR"/>
    <property type="match status" value="2"/>
</dbReference>
<dbReference type="Gene3D" id="1.25.40.10">
    <property type="entry name" value="Tetratricopeptide repeat domain"/>
    <property type="match status" value="3"/>
</dbReference>
<dbReference type="OrthoDB" id="185373at2759"/>
<feature type="repeat" description="PPR" evidence="4">
    <location>
        <begin position="235"/>
        <end position="269"/>
    </location>
</feature>
<dbReference type="InterPro" id="IPR011990">
    <property type="entry name" value="TPR-like_helical_dom_sf"/>
</dbReference>
<dbReference type="GO" id="GO:1990229">
    <property type="term" value="C:iron-sulfur cluster assembly complex"/>
    <property type="evidence" value="ECO:0007669"/>
    <property type="project" value="UniProtKB-ARBA"/>
</dbReference>
<dbReference type="Proteomes" id="UP001057455">
    <property type="component" value="Unassembled WGS sequence"/>
</dbReference>
<evidence type="ECO:0000313" key="7">
    <source>
        <dbReference type="EMBL" id="GFE53490.1"/>
    </source>
</evidence>
<dbReference type="Pfam" id="PF01883">
    <property type="entry name" value="FeS_assembly_P"/>
    <property type="match status" value="1"/>
</dbReference>
<dbReference type="FunFam" id="3.30.300.130:FF:000005">
    <property type="entry name" value="Mitotic spindle-associated mmxd complex subunit"/>
    <property type="match status" value="1"/>
</dbReference>
<dbReference type="PROSITE" id="PS51375">
    <property type="entry name" value="PPR"/>
    <property type="match status" value="2"/>
</dbReference>
<feature type="domain" description="Pentatricopeptide repeat-containing protein-mitochondrial" evidence="6">
    <location>
        <begin position="405"/>
        <end position="515"/>
    </location>
</feature>